<gene>
    <name evidence="2" type="ORF">PENVUL_c028G07042</name>
</gene>
<sequence length="185" mass="19748">MEAFTKNLHASTDLSSPNAVSAGIVATAVGRGGKKLYFEAAGDGTGDSLWWLASQGKLFCTVAVLQAVERGLIGLHDDVSDIVPELGHLPIVDGENPDGTSGLTYNLFNPTLQKWEKEQGSDLPLLNKNFKSFETMPLIFEHGTDWAYGSGLVCIFNYVNLGVSQVTISDSGTSFSGACFALTRI</sequence>
<feature type="domain" description="Beta-lactamase-related" evidence="1">
    <location>
        <begin position="25"/>
        <end position="149"/>
    </location>
</feature>
<dbReference type="SUPFAM" id="SSF56601">
    <property type="entry name" value="beta-lactamase/transpeptidase-like"/>
    <property type="match status" value="1"/>
</dbReference>
<dbReference type="EMBL" id="MDYP01000028">
    <property type="protein sequence ID" value="OQE04917.1"/>
    <property type="molecule type" value="Genomic_DNA"/>
</dbReference>
<dbReference type="Proteomes" id="UP000191518">
    <property type="component" value="Unassembled WGS sequence"/>
</dbReference>
<evidence type="ECO:0000313" key="3">
    <source>
        <dbReference type="Proteomes" id="UP000191518"/>
    </source>
</evidence>
<proteinExistence type="predicted"/>
<evidence type="ECO:0000313" key="2">
    <source>
        <dbReference type="EMBL" id="OQE04917.1"/>
    </source>
</evidence>
<dbReference type="PANTHER" id="PTHR43283:SF3">
    <property type="entry name" value="BETA-LACTAMASE FAMILY PROTEIN (AFU_ORTHOLOGUE AFUA_5G07500)"/>
    <property type="match status" value="1"/>
</dbReference>
<dbReference type="InterPro" id="IPR001466">
    <property type="entry name" value="Beta-lactam-related"/>
</dbReference>
<comment type="caution">
    <text evidence="2">The sequence shown here is derived from an EMBL/GenBank/DDBJ whole genome shotgun (WGS) entry which is preliminary data.</text>
</comment>
<dbReference type="InterPro" id="IPR050789">
    <property type="entry name" value="Diverse_Enzym_Activities"/>
</dbReference>
<dbReference type="InterPro" id="IPR012338">
    <property type="entry name" value="Beta-lactam/transpept-like"/>
</dbReference>
<dbReference type="STRING" id="29845.A0A1V6RT04"/>
<name>A0A1V6RT04_9EURO</name>
<evidence type="ECO:0000259" key="1">
    <source>
        <dbReference type="Pfam" id="PF00144"/>
    </source>
</evidence>
<keyword evidence="3" id="KW-1185">Reference proteome</keyword>
<dbReference type="Pfam" id="PF00144">
    <property type="entry name" value="Beta-lactamase"/>
    <property type="match status" value="1"/>
</dbReference>
<accession>A0A1V6RT04</accession>
<dbReference type="AlphaFoldDB" id="A0A1V6RT04"/>
<organism evidence="2 3">
    <name type="scientific">Penicillium vulpinum</name>
    <dbReference type="NCBI Taxonomy" id="29845"/>
    <lineage>
        <taxon>Eukaryota</taxon>
        <taxon>Fungi</taxon>
        <taxon>Dikarya</taxon>
        <taxon>Ascomycota</taxon>
        <taxon>Pezizomycotina</taxon>
        <taxon>Eurotiomycetes</taxon>
        <taxon>Eurotiomycetidae</taxon>
        <taxon>Eurotiales</taxon>
        <taxon>Aspergillaceae</taxon>
        <taxon>Penicillium</taxon>
    </lineage>
</organism>
<reference evidence="3" key="1">
    <citation type="journal article" date="2017" name="Nat. Microbiol.">
        <title>Global analysis of biosynthetic gene clusters reveals vast potential of secondary metabolite production in Penicillium species.</title>
        <authorList>
            <person name="Nielsen J.C."/>
            <person name="Grijseels S."/>
            <person name="Prigent S."/>
            <person name="Ji B."/>
            <person name="Dainat J."/>
            <person name="Nielsen K.F."/>
            <person name="Frisvad J.C."/>
            <person name="Workman M."/>
            <person name="Nielsen J."/>
        </authorList>
    </citation>
    <scope>NUCLEOTIDE SEQUENCE [LARGE SCALE GENOMIC DNA]</scope>
    <source>
        <strain evidence="3">IBT 29486</strain>
    </source>
</reference>
<protein>
    <recommendedName>
        <fullName evidence="1">Beta-lactamase-related domain-containing protein</fullName>
    </recommendedName>
</protein>
<dbReference type="PANTHER" id="PTHR43283">
    <property type="entry name" value="BETA-LACTAMASE-RELATED"/>
    <property type="match status" value="1"/>
</dbReference>
<dbReference type="Gene3D" id="3.40.710.10">
    <property type="entry name" value="DD-peptidase/beta-lactamase superfamily"/>
    <property type="match status" value="1"/>
</dbReference>